<sequence>MITITIGLQEFHQNNGPDWDEDVCSDLVNQIGKRFEQIGRLDDPQKTDVLMRAQSGGFIRWHILSADQRIISSTHRDGCMNVFAASITMEACSGVMAIVLETTQLRKLVRDLGADLEQLRKLKRSQVADIWYGLEYAGFVERSQVQEAIQDSTSPDTDVAQPFPSLFAAYLPTSDPRTPVPSNNIPPTCIDPDLWMSDIYSDWLLGTTETPDASQLFMAPETISVGTPLSIPGMVSPAVTINTLGLDGSASSYSTPSTICFDSPQMGERTLPGVGATMLNRSVKRKRLDSDLSMPSKITAVVTESRQTILYLLQSCAFYEADEPKKKRDRRVRKILEAQVQLSVKDPCRVLRPLLSKWNDNMSLELHALGLPTVWKGIEGAVNYIHVLDTHATTPFLDPVAERIGQVLLYFNYEDLCSHPQEHSRIPMSKPVVTFVLNSILNSYSDDPRKSMPMQSRRDRISGYHVRRGRWWWKLAGTLGVGILLIGDSSLMNIMYVPGSAHSMAQLTQKFRCNDTFSNDQINALVTFASHTRPGTIRIFHALERVVKSLMFGQVSDDLRAILNDESGFLGQNELARAHVEDETAIARQRMEHPWTEIDTEKHAGVKMQEFLSRAPET</sequence>
<protein>
    <submittedName>
        <fullName evidence="1">Uncharacterized protein</fullName>
    </submittedName>
</protein>
<evidence type="ECO:0000313" key="1">
    <source>
        <dbReference type="EMBL" id="BCS01458.1"/>
    </source>
</evidence>
<reference evidence="1" key="1">
    <citation type="submission" date="2021-01" db="EMBL/GenBank/DDBJ databases">
        <authorList>
            <consortium name="Aspergillus luchuensis mut. kawachii IFO 4304 genome sequencing consortium"/>
            <person name="Kazuki M."/>
            <person name="Futagami T."/>
        </authorList>
    </citation>
    <scope>NUCLEOTIDE SEQUENCE</scope>
    <source>
        <strain evidence="1">IFO 4308</strain>
    </source>
</reference>
<keyword evidence="2" id="KW-1185">Reference proteome</keyword>
<dbReference type="AlphaFoldDB" id="A0A7R7WEE9"/>
<dbReference type="Proteomes" id="UP000661280">
    <property type="component" value="Chromosome 5"/>
</dbReference>
<gene>
    <name evidence="1" type="ORF">AKAW2_51799A</name>
</gene>
<reference evidence="1" key="2">
    <citation type="submission" date="2021-02" db="EMBL/GenBank/DDBJ databases">
        <title>Aspergillus luchuensis mut. kawachii IFO 4304 genome sequence.</title>
        <authorList>
            <person name="Mori K."/>
            <person name="Kadooka C."/>
            <person name="Goto M."/>
            <person name="Futagami T."/>
        </authorList>
    </citation>
    <scope>NUCLEOTIDE SEQUENCE</scope>
    <source>
        <strain evidence="1">IFO 4308</strain>
    </source>
</reference>
<proteinExistence type="predicted"/>
<name>A0A7R7WEE9_ASPKA</name>
<dbReference type="RefSeq" id="XP_041545220.1">
    <property type="nucleotide sequence ID" value="XM_041691769.1"/>
</dbReference>
<evidence type="ECO:0000313" key="2">
    <source>
        <dbReference type="Proteomes" id="UP000661280"/>
    </source>
</evidence>
<dbReference type="KEGG" id="aluc:AKAW2_51799A"/>
<dbReference type="OrthoDB" id="4508405at2759"/>
<dbReference type="EMBL" id="AP024429">
    <property type="protein sequence ID" value="BCS01458.1"/>
    <property type="molecule type" value="Genomic_DNA"/>
</dbReference>
<organism evidence="1 2">
    <name type="scientific">Aspergillus kawachii</name>
    <name type="common">White koji mold</name>
    <name type="synonym">Aspergillus awamori var. kawachi</name>
    <dbReference type="NCBI Taxonomy" id="1069201"/>
    <lineage>
        <taxon>Eukaryota</taxon>
        <taxon>Fungi</taxon>
        <taxon>Dikarya</taxon>
        <taxon>Ascomycota</taxon>
        <taxon>Pezizomycotina</taxon>
        <taxon>Eurotiomycetes</taxon>
        <taxon>Eurotiomycetidae</taxon>
        <taxon>Eurotiales</taxon>
        <taxon>Aspergillaceae</taxon>
        <taxon>Aspergillus</taxon>
        <taxon>Aspergillus subgen. Circumdati</taxon>
    </lineage>
</organism>
<accession>A0A7R7WEE9</accession>
<dbReference type="GeneID" id="64962779"/>